<name>A0A831LRC7_9BACT</name>
<dbReference type="GO" id="GO:0016628">
    <property type="term" value="F:oxidoreductase activity, acting on the CH-CH group of donors, NAD or NADP as acceptor"/>
    <property type="evidence" value="ECO:0007669"/>
    <property type="project" value="InterPro"/>
</dbReference>
<dbReference type="PANTHER" id="PTHR43491:SF1">
    <property type="entry name" value="UDP-N-ACETYL-D-MANNOSAMINE DEHYDROGENASE"/>
    <property type="match status" value="1"/>
</dbReference>
<evidence type="ECO:0000259" key="2">
    <source>
        <dbReference type="Pfam" id="PF00984"/>
    </source>
</evidence>
<accession>A0A831LRC7</accession>
<evidence type="ECO:0000313" key="3">
    <source>
        <dbReference type="EMBL" id="HDR51227.1"/>
    </source>
</evidence>
<dbReference type="InterPro" id="IPR036291">
    <property type="entry name" value="NAD(P)-bd_dom_sf"/>
</dbReference>
<dbReference type="SUPFAM" id="SSF48179">
    <property type="entry name" value="6-phosphogluconate dehydrogenase C-terminal domain-like"/>
    <property type="match status" value="1"/>
</dbReference>
<organism evidence="3">
    <name type="scientific">Mariniphaga anaerophila</name>
    <dbReference type="NCBI Taxonomy" id="1484053"/>
    <lineage>
        <taxon>Bacteria</taxon>
        <taxon>Pseudomonadati</taxon>
        <taxon>Bacteroidota</taxon>
        <taxon>Bacteroidia</taxon>
        <taxon>Marinilabiliales</taxon>
        <taxon>Prolixibacteraceae</taxon>
        <taxon>Mariniphaga</taxon>
    </lineage>
</organism>
<feature type="compositionally biased region" description="Low complexity" evidence="1">
    <location>
        <begin position="60"/>
        <end position="87"/>
    </location>
</feature>
<dbReference type="Proteomes" id="UP000886047">
    <property type="component" value="Unassembled WGS sequence"/>
</dbReference>
<evidence type="ECO:0000256" key="1">
    <source>
        <dbReference type="SAM" id="MobiDB-lite"/>
    </source>
</evidence>
<feature type="domain" description="UDP-glucose/GDP-mannose dehydrogenase dimerisation" evidence="2">
    <location>
        <begin position="155"/>
        <end position="201"/>
    </location>
</feature>
<comment type="caution">
    <text evidence="3">The sequence shown here is derived from an EMBL/GenBank/DDBJ whole genome shotgun (WGS) entry which is preliminary data.</text>
</comment>
<gene>
    <name evidence="3" type="ORF">ENN90_06335</name>
</gene>
<dbReference type="InterPro" id="IPR014026">
    <property type="entry name" value="UDP-Glc/GDP-Man_DH_dimer"/>
</dbReference>
<proteinExistence type="predicted"/>
<reference evidence="3" key="1">
    <citation type="journal article" date="2020" name="mSystems">
        <title>Genome- and Community-Level Interaction Insights into Carbon Utilization and Element Cycling Functions of Hydrothermarchaeota in Hydrothermal Sediment.</title>
        <authorList>
            <person name="Zhou Z."/>
            <person name="Liu Y."/>
            <person name="Xu W."/>
            <person name="Pan J."/>
            <person name="Luo Z.H."/>
            <person name="Li M."/>
        </authorList>
    </citation>
    <scope>NUCLEOTIDE SEQUENCE [LARGE SCALE GENOMIC DNA]</scope>
    <source>
        <strain evidence="3">SpSt-1217</strain>
    </source>
</reference>
<sequence>MKPGTFICLESTTYPTTTEDFMLPVIEEASRYNVLNADEQIPKNNNQITDKSQITSDQKTNQPTTSNNRQTNSNNIEQSSNSSNSLNFKPSTLNFKHGVDFWIAYSPERVDPGNKSFHTRNTPKVLGAMTPDGMEIGQAIYKKAIDTIYPVSSPRVAEMVKILENTYRLVNISLINELALLSGKMDINIWEVIEAAKTKPFGFQ</sequence>
<dbReference type="GO" id="GO:0051287">
    <property type="term" value="F:NAD binding"/>
    <property type="evidence" value="ECO:0007669"/>
    <property type="project" value="InterPro"/>
</dbReference>
<feature type="compositionally biased region" description="Polar residues" evidence="1">
    <location>
        <begin position="42"/>
        <end position="59"/>
    </location>
</feature>
<feature type="region of interest" description="Disordered" evidence="1">
    <location>
        <begin position="37"/>
        <end position="87"/>
    </location>
</feature>
<dbReference type="PIRSF" id="PIRSF500136">
    <property type="entry name" value="UDP_ManNAc_DH"/>
    <property type="match status" value="1"/>
</dbReference>
<dbReference type="PIRSF" id="PIRSF000124">
    <property type="entry name" value="UDPglc_GDPman_dh"/>
    <property type="match status" value="1"/>
</dbReference>
<dbReference type="InterPro" id="IPR028359">
    <property type="entry name" value="UDP_ManNAc/GlcNAc_DH"/>
</dbReference>
<dbReference type="InterPro" id="IPR008927">
    <property type="entry name" value="6-PGluconate_DH-like_C_sf"/>
</dbReference>
<protein>
    <recommendedName>
        <fullName evidence="2">UDP-glucose/GDP-mannose dehydrogenase dimerisation domain-containing protein</fullName>
    </recommendedName>
</protein>
<dbReference type="PANTHER" id="PTHR43491">
    <property type="entry name" value="UDP-N-ACETYL-D-MANNOSAMINE DEHYDROGENASE"/>
    <property type="match status" value="1"/>
</dbReference>
<dbReference type="GO" id="GO:0016616">
    <property type="term" value="F:oxidoreductase activity, acting on the CH-OH group of donors, NAD or NADP as acceptor"/>
    <property type="evidence" value="ECO:0007669"/>
    <property type="project" value="InterPro"/>
</dbReference>
<dbReference type="InterPro" id="IPR017476">
    <property type="entry name" value="UDP-Glc/GDP-Man"/>
</dbReference>
<feature type="non-terminal residue" evidence="3">
    <location>
        <position position="204"/>
    </location>
</feature>
<dbReference type="AlphaFoldDB" id="A0A831LRC7"/>
<dbReference type="Gene3D" id="3.40.50.720">
    <property type="entry name" value="NAD(P)-binding Rossmann-like Domain"/>
    <property type="match status" value="2"/>
</dbReference>
<dbReference type="Pfam" id="PF00984">
    <property type="entry name" value="UDPG_MGDP_dh"/>
    <property type="match status" value="1"/>
</dbReference>
<dbReference type="GO" id="GO:0000271">
    <property type="term" value="P:polysaccharide biosynthetic process"/>
    <property type="evidence" value="ECO:0007669"/>
    <property type="project" value="InterPro"/>
</dbReference>
<dbReference type="EMBL" id="DSDK01000347">
    <property type="protein sequence ID" value="HDR51227.1"/>
    <property type="molecule type" value="Genomic_DNA"/>
</dbReference>
<dbReference type="SUPFAM" id="SSF51735">
    <property type="entry name" value="NAD(P)-binding Rossmann-fold domains"/>
    <property type="match status" value="1"/>
</dbReference>